<evidence type="ECO:0000256" key="6">
    <source>
        <dbReference type="SAM" id="Phobius"/>
    </source>
</evidence>
<reference evidence="10 12" key="1">
    <citation type="submission" date="2019-09" db="EMBL/GenBank/DDBJ databases">
        <title>Butyricimonas paravirosa DSM 105722 (=214-4 = JCM 18677 = CCUG 65563).</title>
        <authorList>
            <person name="Le Roy T."/>
            <person name="Cani P.D."/>
        </authorList>
    </citation>
    <scope>NUCLEOTIDE SEQUENCE [LARGE SCALE GENOMIC DNA]</scope>
    <source>
        <strain evidence="10 12">DSM 105722</strain>
    </source>
</reference>
<keyword evidence="3 6" id="KW-0812">Transmembrane</keyword>
<evidence type="ECO:0000313" key="9">
    <source>
        <dbReference type="EMBL" id="NJC19073.1"/>
    </source>
</evidence>
<dbReference type="GO" id="GO:0022857">
    <property type="term" value="F:transmembrane transporter activity"/>
    <property type="evidence" value="ECO:0007669"/>
    <property type="project" value="TreeGrafter"/>
</dbReference>
<keyword evidence="2" id="KW-1003">Cell membrane</keyword>
<dbReference type="InterPro" id="IPR050250">
    <property type="entry name" value="Macrolide_Exporter_MacB"/>
</dbReference>
<comment type="subcellular location">
    <subcellularLocation>
        <location evidence="1">Cell membrane</location>
        <topology evidence="1">Multi-pass membrane protein</topology>
    </subcellularLocation>
</comment>
<accession>A0A7X5YES6</accession>
<dbReference type="Pfam" id="PF02687">
    <property type="entry name" value="FtsX"/>
    <property type="match status" value="1"/>
</dbReference>
<dbReference type="Pfam" id="PF12704">
    <property type="entry name" value="MacB_PCD"/>
    <property type="match status" value="1"/>
</dbReference>
<evidence type="ECO:0000259" key="8">
    <source>
        <dbReference type="Pfam" id="PF12704"/>
    </source>
</evidence>
<evidence type="ECO:0000256" key="2">
    <source>
        <dbReference type="ARBA" id="ARBA00022475"/>
    </source>
</evidence>
<reference evidence="9 11" key="2">
    <citation type="submission" date="2020-03" db="EMBL/GenBank/DDBJ databases">
        <title>Genomic Encyclopedia of Type Strains, Phase IV (KMG-IV): sequencing the most valuable type-strain genomes for metagenomic binning, comparative biology and taxonomic classification.</title>
        <authorList>
            <person name="Goeker M."/>
        </authorList>
    </citation>
    <scope>NUCLEOTIDE SEQUENCE [LARGE SCALE GENOMIC DNA]</scope>
    <source>
        <strain evidence="9 11">DSM 105722</strain>
    </source>
</reference>
<keyword evidence="4 6" id="KW-1133">Transmembrane helix</keyword>
<dbReference type="Proteomes" id="UP000576368">
    <property type="component" value="Unassembled WGS sequence"/>
</dbReference>
<feature type="domain" description="ABC3 transporter permease C-terminal" evidence="7">
    <location>
        <begin position="276"/>
        <end position="398"/>
    </location>
</feature>
<evidence type="ECO:0000256" key="5">
    <source>
        <dbReference type="ARBA" id="ARBA00023136"/>
    </source>
</evidence>
<name>A0A7X5YES6_9BACT</name>
<evidence type="ECO:0000313" key="10">
    <source>
        <dbReference type="EMBL" id="WOF14670.1"/>
    </source>
</evidence>
<keyword evidence="12" id="KW-1185">Reference proteome</keyword>
<feature type="domain" description="MacB-like periplasmic core" evidence="8">
    <location>
        <begin position="26"/>
        <end position="232"/>
    </location>
</feature>
<organism evidence="9 11">
    <name type="scientific">Butyricimonas paravirosa</name>
    <dbReference type="NCBI Taxonomy" id="1472417"/>
    <lineage>
        <taxon>Bacteria</taxon>
        <taxon>Pseudomonadati</taxon>
        <taxon>Bacteroidota</taxon>
        <taxon>Bacteroidia</taxon>
        <taxon>Bacteroidales</taxon>
        <taxon>Odoribacteraceae</taxon>
        <taxon>Butyricimonas</taxon>
    </lineage>
</organism>
<dbReference type="Proteomes" id="UP001302374">
    <property type="component" value="Chromosome"/>
</dbReference>
<dbReference type="EMBL" id="JAATLI010000009">
    <property type="protein sequence ID" value="NJC19073.1"/>
    <property type="molecule type" value="Genomic_DNA"/>
</dbReference>
<evidence type="ECO:0000313" key="11">
    <source>
        <dbReference type="Proteomes" id="UP000576368"/>
    </source>
</evidence>
<feature type="transmembrane region" description="Helical" evidence="6">
    <location>
        <begin position="367"/>
        <end position="395"/>
    </location>
</feature>
<evidence type="ECO:0000256" key="4">
    <source>
        <dbReference type="ARBA" id="ARBA00022989"/>
    </source>
</evidence>
<dbReference type="EMBL" id="CP043839">
    <property type="protein sequence ID" value="WOF14670.1"/>
    <property type="molecule type" value="Genomic_DNA"/>
</dbReference>
<dbReference type="PANTHER" id="PTHR30572">
    <property type="entry name" value="MEMBRANE COMPONENT OF TRANSPORTER-RELATED"/>
    <property type="match status" value="1"/>
</dbReference>
<feature type="transmembrane region" description="Helical" evidence="6">
    <location>
        <begin position="326"/>
        <end position="347"/>
    </location>
</feature>
<dbReference type="GO" id="GO:0005886">
    <property type="term" value="C:plasma membrane"/>
    <property type="evidence" value="ECO:0007669"/>
    <property type="project" value="UniProtKB-SubCell"/>
</dbReference>
<proteinExistence type="predicted"/>
<feature type="transmembrane region" description="Helical" evidence="6">
    <location>
        <begin position="21"/>
        <end position="44"/>
    </location>
</feature>
<evidence type="ECO:0000259" key="7">
    <source>
        <dbReference type="Pfam" id="PF02687"/>
    </source>
</evidence>
<gene>
    <name evidence="10" type="ORF">F1644_21490</name>
    <name evidence="9" type="ORF">GGR15_002703</name>
</gene>
<dbReference type="GeneID" id="86893927"/>
<dbReference type="AlphaFoldDB" id="A0A7X5YES6"/>
<evidence type="ECO:0000256" key="3">
    <source>
        <dbReference type="ARBA" id="ARBA00022692"/>
    </source>
</evidence>
<dbReference type="InterPro" id="IPR003838">
    <property type="entry name" value="ABC3_permease_C"/>
</dbReference>
<dbReference type="PANTHER" id="PTHR30572:SF18">
    <property type="entry name" value="ABC-TYPE MACROLIDE FAMILY EXPORT SYSTEM PERMEASE COMPONENT 2"/>
    <property type="match status" value="1"/>
</dbReference>
<keyword evidence="5 6" id="KW-0472">Membrane</keyword>
<sequence length="408" mass="45741">MNRWKNYIIPAFYHIRHNLSFAIFYVLGTALAFVFIAIVLQLVYSVVGNEPPMVNADRIVCVDEFLDPQGNPLYKISAKEVSGFMEEIQGYDLYAVSHTEIADVFGEHTFITRPVNYVNADYWNVFQFEFQEGRAFSRQEFDKKQPVAVIDKSMADILFKEESAVGKKIECQKVVYTITGVVKDVSIFTTGISGKFWLSDKYNTFTPSGDRFYEIYVLFPDEMPVIAAKQGIVRVVKNYYSRQGEEVDVSAETLYTMRESLIRRVGVRLLAYGVPVVLLLLLVIPAINIMTLNVANSNKQSEEIAIRRAIGAPRSALFFQMMTENLILVVVGVFFGLLLFFPMVYWIEEVCVNGVTGGTDSLVTDINSLVILGGIFPLMLVFTLLTGGCSACLAVRKNMAVVLKGGAE</sequence>
<protein>
    <submittedName>
        <fullName evidence="10">ABC transporter permease</fullName>
    </submittedName>
</protein>
<dbReference type="InterPro" id="IPR025857">
    <property type="entry name" value="MacB_PCD"/>
</dbReference>
<evidence type="ECO:0000313" key="12">
    <source>
        <dbReference type="Proteomes" id="UP001302374"/>
    </source>
</evidence>
<feature type="transmembrane region" description="Helical" evidence="6">
    <location>
        <begin position="269"/>
        <end position="290"/>
    </location>
</feature>
<dbReference type="RefSeq" id="WP_087419925.1">
    <property type="nucleotide sequence ID" value="NZ_BMPA01000009.1"/>
</dbReference>
<evidence type="ECO:0000256" key="1">
    <source>
        <dbReference type="ARBA" id="ARBA00004651"/>
    </source>
</evidence>